<dbReference type="AlphaFoldDB" id="A0A5B7H0E7"/>
<protein>
    <submittedName>
        <fullName evidence="1">Uncharacterized protein</fullName>
    </submittedName>
</protein>
<proteinExistence type="predicted"/>
<dbReference type="EMBL" id="VSRR010020087">
    <property type="protein sequence ID" value="MPC62817.1"/>
    <property type="molecule type" value="Genomic_DNA"/>
</dbReference>
<dbReference type="Proteomes" id="UP000324222">
    <property type="component" value="Unassembled WGS sequence"/>
</dbReference>
<name>A0A5B7H0E7_PORTR</name>
<keyword evidence="2" id="KW-1185">Reference proteome</keyword>
<evidence type="ECO:0000313" key="1">
    <source>
        <dbReference type="EMBL" id="MPC62817.1"/>
    </source>
</evidence>
<evidence type="ECO:0000313" key="2">
    <source>
        <dbReference type="Proteomes" id="UP000324222"/>
    </source>
</evidence>
<gene>
    <name evidence="1" type="ORF">E2C01_056908</name>
</gene>
<reference evidence="1 2" key="1">
    <citation type="submission" date="2019-05" db="EMBL/GenBank/DDBJ databases">
        <title>Another draft genome of Portunus trituberculatus and its Hox gene families provides insights of decapod evolution.</title>
        <authorList>
            <person name="Jeong J.-H."/>
            <person name="Song I."/>
            <person name="Kim S."/>
            <person name="Choi T."/>
            <person name="Kim D."/>
            <person name="Ryu S."/>
            <person name="Kim W."/>
        </authorList>
    </citation>
    <scope>NUCLEOTIDE SEQUENCE [LARGE SCALE GENOMIC DNA]</scope>
    <source>
        <tissue evidence="1">Muscle</tissue>
    </source>
</reference>
<sequence length="138" mass="15976">MCVCRVWGNGERDVFVSGCESEWYVKWAWRPVHHLRTTSVQTLLPVTVFVNGRRVVVWRVPHSRLLSAPPPYFPSSLTLPPCSPFSAISSNLFHLALSYASSSLRYEKVSWVRERMVQEEGRLWRRVLFAEEPIKSNS</sequence>
<organism evidence="1 2">
    <name type="scientific">Portunus trituberculatus</name>
    <name type="common">Swimming crab</name>
    <name type="synonym">Neptunus trituberculatus</name>
    <dbReference type="NCBI Taxonomy" id="210409"/>
    <lineage>
        <taxon>Eukaryota</taxon>
        <taxon>Metazoa</taxon>
        <taxon>Ecdysozoa</taxon>
        <taxon>Arthropoda</taxon>
        <taxon>Crustacea</taxon>
        <taxon>Multicrustacea</taxon>
        <taxon>Malacostraca</taxon>
        <taxon>Eumalacostraca</taxon>
        <taxon>Eucarida</taxon>
        <taxon>Decapoda</taxon>
        <taxon>Pleocyemata</taxon>
        <taxon>Brachyura</taxon>
        <taxon>Eubrachyura</taxon>
        <taxon>Portunoidea</taxon>
        <taxon>Portunidae</taxon>
        <taxon>Portuninae</taxon>
        <taxon>Portunus</taxon>
    </lineage>
</organism>
<comment type="caution">
    <text evidence="1">The sequence shown here is derived from an EMBL/GenBank/DDBJ whole genome shotgun (WGS) entry which is preliminary data.</text>
</comment>
<accession>A0A5B7H0E7</accession>